<dbReference type="EMBL" id="FOHJ01000007">
    <property type="protein sequence ID" value="SET72407.1"/>
    <property type="molecule type" value="Genomic_DNA"/>
</dbReference>
<evidence type="ECO:0000313" key="2">
    <source>
        <dbReference type="EMBL" id="SET72407.1"/>
    </source>
</evidence>
<sequence length="125" mass="14361">MYKSCIEALTYTQPKSTLKTRRLSSSFCVFQLLGLKFTLSGFREGLFLGLFCYFPYYFCLFPHSFCHLIFCQSLLSLITSIPPKLTSPGVNSCHFYHLSSQMLPNKNTFENISYKYKGLQKFGGT</sequence>
<evidence type="ECO:0000313" key="3">
    <source>
        <dbReference type="Proteomes" id="UP000199095"/>
    </source>
</evidence>
<keyword evidence="1" id="KW-1133">Transmembrane helix</keyword>
<accession>A0A1I0GQ54</accession>
<name>A0A1I0GQ54_9BACI</name>
<protein>
    <submittedName>
        <fullName evidence="2">Uncharacterized protein</fullName>
    </submittedName>
</protein>
<dbReference type="STRING" id="237682.SAMN05421676_10781"/>
<reference evidence="3" key="1">
    <citation type="submission" date="2016-10" db="EMBL/GenBank/DDBJ databases">
        <authorList>
            <person name="Varghese N."/>
            <person name="Submissions S."/>
        </authorList>
    </citation>
    <scope>NUCLEOTIDE SEQUENCE [LARGE SCALE GENOMIC DNA]</scope>
    <source>
        <strain evidence="3">CGMCC 1.3566</strain>
    </source>
</reference>
<dbReference type="AlphaFoldDB" id="A0A1I0GQ54"/>
<dbReference type="Proteomes" id="UP000199095">
    <property type="component" value="Unassembled WGS sequence"/>
</dbReference>
<proteinExistence type="predicted"/>
<evidence type="ECO:0000256" key="1">
    <source>
        <dbReference type="SAM" id="Phobius"/>
    </source>
</evidence>
<keyword evidence="1" id="KW-0812">Transmembrane</keyword>
<feature type="transmembrane region" description="Helical" evidence="1">
    <location>
        <begin position="54"/>
        <end position="78"/>
    </location>
</feature>
<organism evidence="2 3">
    <name type="scientific">Salinibacillus kushneri</name>
    <dbReference type="NCBI Taxonomy" id="237682"/>
    <lineage>
        <taxon>Bacteria</taxon>
        <taxon>Bacillati</taxon>
        <taxon>Bacillota</taxon>
        <taxon>Bacilli</taxon>
        <taxon>Bacillales</taxon>
        <taxon>Bacillaceae</taxon>
        <taxon>Salinibacillus</taxon>
    </lineage>
</organism>
<gene>
    <name evidence="2" type="ORF">SAMN05421676_10781</name>
</gene>
<keyword evidence="1" id="KW-0472">Membrane</keyword>
<keyword evidence="3" id="KW-1185">Reference proteome</keyword>